<keyword evidence="1" id="KW-0732">Signal</keyword>
<accession>A0A8H4CUF8</accession>
<proteinExistence type="predicted"/>
<feature type="chain" id="PRO_5034840349" evidence="1">
    <location>
        <begin position="24"/>
        <end position="345"/>
    </location>
</feature>
<dbReference type="AlphaFoldDB" id="A0A8H4CUF8"/>
<name>A0A8H4CUF8_COLGL</name>
<dbReference type="EMBL" id="WVTB01000012">
    <property type="protein sequence ID" value="KAF3810369.1"/>
    <property type="molecule type" value="Genomic_DNA"/>
</dbReference>
<gene>
    <name evidence="2" type="ORF">GCG54_00000414</name>
</gene>
<evidence type="ECO:0000256" key="1">
    <source>
        <dbReference type="SAM" id="SignalP"/>
    </source>
</evidence>
<dbReference type="Proteomes" id="UP000613401">
    <property type="component" value="Unassembled WGS sequence"/>
</dbReference>
<protein>
    <submittedName>
        <fullName evidence="2">Uncharacterized protein</fullName>
    </submittedName>
</protein>
<dbReference type="GeneID" id="69007586"/>
<sequence length="345" mass="37778">MSVQTHVSRLCLFWLLIATAAAAASSLSHPPVPGVGFSLTPDYGTAAIFFQNGSHVEVARIEGSPAYKSFMRKGDNATSIVEDLPGMSLLRNAVCPPLQPFGLAICERDPDFDSCQGLLRSLQSSVASYLGTTFCYAGVVVPDQTWQYQDYIINKAIKSAGLRLTHRVLSAAKLVMWANRINNPSTPRYETQAVLSVDYSDSGLNVNLFADDEGVADVLRQVYDQQLGADRREQPGHLQAVKALLAEVTKLPLGYDLYGHPMPDKIQRVVLYGDAVMDGEFLDTLKAVVGVDVVDNAQSFAPVFTAAIGMAMSAFERENWLDFNVEPAFGCRWRSRLYDAPSEEL</sequence>
<reference evidence="2" key="1">
    <citation type="journal article" date="2020" name="Phytopathology">
        <title>Genome sequence and comparative analysis of Colletotrichum gloeosporioides isolated from Liriodendron leaves.</title>
        <authorList>
            <person name="Fu F.F."/>
            <person name="Hao Z."/>
            <person name="Wang P."/>
            <person name="Lu Y."/>
            <person name="Xue L.J."/>
            <person name="Wei G."/>
            <person name="Tian Y."/>
            <person name="Baishi H."/>
            <person name="Xu H."/>
            <person name="Shi J."/>
            <person name="Cheng T."/>
            <person name="Wang G."/>
            <person name="Yi Y."/>
            <person name="Chen J."/>
        </authorList>
    </citation>
    <scope>NUCLEOTIDE SEQUENCE</scope>
    <source>
        <strain evidence="2">Lc1</strain>
    </source>
</reference>
<evidence type="ECO:0000313" key="3">
    <source>
        <dbReference type="Proteomes" id="UP000613401"/>
    </source>
</evidence>
<keyword evidence="3" id="KW-1185">Reference proteome</keyword>
<dbReference type="RefSeq" id="XP_045269528.1">
    <property type="nucleotide sequence ID" value="XM_045400553.1"/>
</dbReference>
<reference evidence="2" key="2">
    <citation type="submission" date="2020-03" db="EMBL/GenBank/DDBJ databases">
        <authorList>
            <person name="Fu F.-F."/>
            <person name="Chen J."/>
        </authorList>
    </citation>
    <scope>NUCLEOTIDE SEQUENCE</scope>
    <source>
        <strain evidence="2">Lc1</strain>
    </source>
</reference>
<comment type="caution">
    <text evidence="2">The sequence shown here is derived from an EMBL/GenBank/DDBJ whole genome shotgun (WGS) entry which is preliminary data.</text>
</comment>
<feature type="signal peptide" evidence="1">
    <location>
        <begin position="1"/>
        <end position="23"/>
    </location>
</feature>
<organism evidence="2 3">
    <name type="scientific">Colletotrichum gloeosporioides</name>
    <name type="common">Anthracnose fungus</name>
    <name type="synonym">Glomerella cingulata</name>
    <dbReference type="NCBI Taxonomy" id="474922"/>
    <lineage>
        <taxon>Eukaryota</taxon>
        <taxon>Fungi</taxon>
        <taxon>Dikarya</taxon>
        <taxon>Ascomycota</taxon>
        <taxon>Pezizomycotina</taxon>
        <taxon>Sordariomycetes</taxon>
        <taxon>Hypocreomycetidae</taxon>
        <taxon>Glomerellales</taxon>
        <taxon>Glomerellaceae</taxon>
        <taxon>Colletotrichum</taxon>
        <taxon>Colletotrichum gloeosporioides species complex</taxon>
    </lineage>
</organism>
<evidence type="ECO:0000313" key="2">
    <source>
        <dbReference type="EMBL" id="KAF3810369.1"/>
    </source>
</evidence>